<dbReference type="InterPro" id="IPR002347">
    <property type="entry name" value="SDR_fam"/>
</dbReference>
<dbReference type="PANTHER" id="PTHR43618">
    <property type="entry name" value="7-ALPHA-HYDROXYSTEROID DEHYDROGENASE"/>
    <property type="match status" value="1"/>
</dbReference>
<dbReference type="InterPro" id="IPR036291">
    <property type="entry name" value="NAD(P)-bd_dom_sf"/>
</dbReference>
<accession>A0A942YTP6</accession>
<dbReference type="NCBIfam" id="NF005559">
    <property type="entry name" value="PRK07231.1"/>
    <property type="match status" value="1"/>
</dbReference>
<reference evidence="4" key="1">
    <citation type="submission" date="2021-05" db="EMBL/GenBank/DDBJ databases">
        <title>Novel Bacillus species.</title>
        <authorList>
            <person name="Liu G."/>
        </authorList>
    </citation>
    <scope>NUCLEOTIDE SEQUENCE</scope>
    <source>
        <strain evidence="4">FJAT-49825</strain>
    </source>
</reference>
<evidence type="ECO:0000256" key="2">
    <source>
        <dbReference type="ARBA" id="ARBA00022857"/>
    </source>
</evidence>
<organism evidence="4 5">
    <name type="scientific">Neobacillus rhizophilus</name>
    <dbReference type="NCBI Taxonomy" id="2833579"/>
    <lineage>
        <taxon>Bacteria</taxon>
        <taxon>Bacillati</taxon>
        <taxon>Bacillota</taxon>
        <taxon>Bacilli</taxon>
        <taxon>Bacillales</taxon>
        <taxon>Bacillaceae</taxon>
        <taxon>Neobacillus</taxon>
    </lineage>
</organism>
<evidence type="ECO:0000256" key="3">
    <source>
        <dbReference type="ARBA" id="ARBA00023002"/>
    </source>
</evidence>
<dbReference type="GO" id="GO:0016616">
    <property type="term" value="F:oxidoreductase activity, acting on the CH-OH group of donors, NAD or NADP as acceptor"/>
    <property type="evidence" value="ECO:0007669"/>
    <property type="project" value="UniProtKB-ARBA"/>
</dbReference>
<dbReference type="RefSeq" id="WP_213116569.1">
    <property type="nucleotide sequence ID" value="NZ_JAGYPF010000001.1"/>
</dbReference>
<dbReference type="GO" id="GO:0005975">
    <property type="term" value="P:carbohydrate metabolic process"/>
    <property type="evidence" value="ECO:0007669"/>
    <property type="project" value="UniProtKB-ARBA"/>
</dbReference>
<dbReference type="FunFam" id="3.40.50.720:FF:000240">
    <property type="entry name" value="SDR family oxidoreductase"/>
    <property type="match status" value="1"/>
</dbReference>
<evidence type="ECO:0000256" key="1">
    <source>
        <dbReference type="ARBA" id="ARBA00006484"/>
    </source>
</evidence>
<proteinExistence type="inferred from homology"/>
<comment type="caution">
    <text evidence="4">The sequence shown here is derived from an EMBL/GenBank/DDBJ whole genome shotgun (WGS) entry which is preliminary data.</text>
</comment>
<protein>
    <submittedName>
        <fullName evidence="4">SDR family oxidoreductase</fullName>
    </submittedName>
</protein>
<dbReference type="Pfam" id="PF13561">
    <property type="entry name" value="adh_short_C2"/>
    <property type="match status" value="1"/>
</dbReference>
<dbReference type="Gene3D" id="3.40.50.720">
    <property type="entry name" value="NAD(P)-binding Rossmann-like Domain"/>
    <property type="match status" value="1"/>
</dbReference>
<dbReference type="PRINTS" id="PR00081">
    <property type="entry name" value="GDHRDH"/>
</dbReference>
<dbReference type="PANTHER" id="PTHR43618:SF8">
    <property type="entry name" value="7ALPHA-HYDROXYSTEROID DEHYDROGENASE"/>
    <property type="match status" value="1"/>
</dbReference>
<evidence type="ECO:0000313" key="4">
    <source>
        <dbReference type="EMBL" id="MBS4212097.1"/>
    </source>
</evidence>
<keyword evidence="5" id="KW-1185">Reference proteome</keyword>
<dbReference type="Proteomes" id="UP000679749">
    <property type="component" value="Unassembled WGS sequence"/>
</dbReference>
<name>A0A942YTP6_9BACI</name>
<keyword evidence="3" id="KW-0560">Oxidoreductase</keyword>
<dbReference type="PRINTS" id="PR00080">
    <property type="entry name" value="SDRFAMILY"/>
</dbReference>
<sequence length="259" mass="27265">MSLQDLFSLQGKTAIVTGGGRGLGQQIATVYAEAGANVVVCSRDVEACQQLSDALKEKGVRSLAFKCDVSNPEDIQHVVDETLKEFGSIDILVNNSGTSWGAPALEMPADKWDKVMDINLKAVFLFSQAVGKIMVEQRSGKIINIASIAGMGGQKPEVMDAIGYSVSKGAVITLTKDLAVKLAPHNVHVNAIAPGFFPTKMTKAILGYSGESILDRTPAGRFGSDEDMKGPALFLASSASDYVFGHVLVVDGGTTASVE</sequence>
<dbReference type="EMBL" id="JAGYPF010000001">
    <property type="protein sequence ID" value="MBS4212097.1"/>
    <property type="molecule type" value="Genomic_DNA"/>
</dbReference>
<dbReference type="AlphaFoldDB" id="A0A942YTP6"/>
<dbReference type="InterPro" id="IPR052178">
    <property type="entry name" value="Sec_Metab_Biosynth_SDR"/>
</dbReference>
<evidence type="ECO:0000313" key="5">
    <source>
        <dbReference type="Proteomes" id="UP000679749"/>
    </source>
</evidence>
<comment type="similarity">
    <text evidence="1">Belongs to the short-chain dehydrogenases/reductases (SDR) family.</text>
</comment>
<dbReference type="NCBIfam" id="NF006070">
    <property type="entry name" value="PRK08213.1"/>
    <property type="match status" value="1"/>
</dbReference>
<keyword evidence="2" id="KW-0521">NADP</keyword>
<dbReference type="SUPFAM" id="SSF51735">
    <property type="entry name" value="NAD(P)-binding Rossmann-fold domains"/>
    <property type="match status" value="1"/>
</dbReference>
<gene>
    <name evidence="4" type="ORF">KHA99_06445</name>
</gene>